<comment type="caution">
    <text evidence="1">The sequence shown here is derived from an EMBL/GenBank/DDBJ whole genome shotgun (WGS) entry which is preliminary data.</text>
</comment>
<dbReference type="AlphaFoldDB" id="A0A5C6E6Q4"/>
<sequence>MQQVKIFKSVDTELAEMERQINRWMRKSGARVLSISGNLASQSGSHGGPLNSFSAGDVLIIVHYEIDTPAA</sequence>
<organism evidence="1 2">
    <name type="scientific">Rubripirellula tenax</name>
    <dbReference type="NCBI Taxonomy" id="2528015"/>
    <lineage>
        <taxon>Bacteria</taxon>
        <taxon>Pseudomonadati</taxon>
        <taxon>Planctomycetota</taxon>
        <taxon>Planctomycetia</taxon>
        <taxon>Pirellulales</taxon>
        <taxon>Pirellulaceae</taxon>
        <taxon>Rubripirellula</taxon>
    </lineage>
</organism>
<dbReference type="EMBL" id="SJPW01000011">
    <property type="protein sequence ID" value="TWU44622.1"/>
    <property type="molecule type" value="Genomic_DNA"/>
</dbReference>
<proteinExistence type="predicted"/>
<accession>A0A5C6E6Q4</accession>
<dbReference type="Proteomes" id="UP000318288">
    <property type="component" value="Unassembled WGS sequence"/>
</dbReference>
<evidence type="ECO:0000313" key="2">
    <source>
        <dbReference type="Proteomes" id="UP000318288"/>
    </source>
</evidence>
<gene>
    <name evidence="1" type="ORF">Poly51_60540</name>
</gene>
<reference evidence="1 2" key="1">
    <citation type="submission" date="2019-02" db="EMBL/GenBank/DDBJ databases">
        <title>Deep-cultivation of Planctomycetes and their phenomic and genomic characterization uncovers novel biology.</title>
        <authorList>
            <person name="Wiegand S."/>
            <person name="Jogler M."/>
            <person name="Boedeker C."/>
            <person name="Pinto D."/>
            <person name="Vollmers J."/>
            <person name="Rivas-Marin E."/>
            <person name="Kohn T."/>
            <person name="Peeters S.H."/>
            <person name="Heuer A."/>
            <person name="Rast P."/>
            <person name="Oberbeckmann S."/>
            <person name="Bunk B."/>
            <person name="Jeske O."/>
            <person name="Meyerdierks A."/>
            <person name="Storesund J.E."/>
            <person name="Kallscheuer N."/>
            <person name="Luecker S."/>
            <person name="Lage O.M."/>
            <person name="Pohl T."/>
            <person name="Merkel B.J."/>
            <person name="Hornburger P."/>
            <person name="Mueller R.-W."/>
            <person name="Bruemmer F."/>
            <person name="Labrenz M."/>
            <person name="Spormann A.M."/>
            <person name="Op Den Camp H."/>
            <person name="Overmann J."/>
            <person name="Amann R."/>
            <person name="Jetten M.S.M."/>
            <person name="Mascher T."/>
            <person name="Medema M.H."/>
            <person name="Devos D.P."/>
            <person name="Kaster A.-K."/>
            <person name="Ovreas L."/>
            <person name="Rohde M."/>
            <person name="Galperin M.Y."/>
            <person name="Jogler C."/>
        </authorList>
    </citation>
    <scope>NUCLEOTIDE SEQUENCE [LARGE SCALE GENOMIC DNA]</scope>
    <source>
        <strain evidence="1 2">Poly51</strain>
    </source>
</reference>
<evidence type="ECO:0000313" key="1">
    <source>
        <dbReference type="EMBL" id="TWU44622.1"/>
    </source>
</evidence>
<keyword evidence="2" id="KW-1185">Reference proteome</keyword>
<name>A0A5C6E6Q4_9BACT</name>
<dbReference type="OrthoDB" id="285059at2"/>
<dbReference type="RefSeq" id="WP_146462428.1">
    <property type="nucleotide sequence ID" value="NZ_SJPW01000011.1"/>
</dbReference>
<protein>
    <submittedName>
        <fullName evidence="1">Uncharacterized protein</fullName>
    </submittedName>
</protein>